<protein>
    <submittedName>
        <fullName evidence="1">Uncharacterized protein</fullName>
    </submittedName>
</protein>
<evidence type="ECO:0000313" key="2">
    <source>
        <dbReference type="Proteomes" id="UP001165960"/>
    </source>
</evidence>
<gene>
    <name evidence="1" type="ORF">DSO57_1013394</name>
</gene>
<name>A0ACC2S7V9_9FUNG</name>
<evidence type="ECO:0000313" key="1">
    <source>
        <dbReference type="EMBL" id="KAJ9058343.1"/>
    </source>
</evidence>
<comment type="caution">
    <text evidence="1">The sequence shown here is derived from an EMBL/GenBank/DDBJ whole genome shotgun (WGS) entry which is preliminary data.</text>
</comment>
<keyword evidence="2" id="KW-1185">Reference proteome</keyword>
<dbReference type="Proteomes" id="UP001165960">
    <property type="component" value="Unassembled WGS sequence"/>
</dbReference>
<reference evidence="1" key="1">
    <citation type="submission" date="2022-04" db="EMBL/GenBank/DDBJ databases">
        <title>Genome of the entomopathogenic fungus Entomophthora muscae.</title>
        <authorList>
            <person name="Elya C."/>
            <person name="Lovett B.R."/>
            <person name="Lee E."/>
            <person name="Macias A.M."/>
            <person name="Hajek A.E."/>
            <person name="De Bivort B.L."/>
            <person name="Kasson M.T."/>
            <person name="De Fine Licht H.H."/>
            <person name="Stajich J.E."/>
        </authorList>
    </citation>
    <scope>NUCLEOTIDE SEQUENCE</scope>
    <source>
        <strain evidence="1">Berkeley</strain>
    </source>
</reference>
<organism evidence="1 2">
    <name type="scientific">Entomophthora muscae</name>
    <dbReference type="NCBI Taxonomy" id="34485"/>
    <lineage>
        <taxon>Eukaryota</taxon>
        <taxon>Fungi</taxon>
        <taxon>Fungi incertae sedis</taxon>
        <taxon>Zoopagomycota</taxon>
        <taxon>Entomophthoromycotina</taxon>
        <taxon>Entomophthoromycetes</taxon>
        <taxon>Entomophthorales</taxon>
        <taxon>Entomophthoraceae</taxon>
        <taxon>Entomophthora</taxon>
    </lineage>
</organism>
<accession>A0ACC2S7V9</accession>
<proteinExistence type="predicted"/>
<dbReference type="EMBL" id="QTSX02005729">
    <property type="protein sequence ID" value="KAJ9058343.1"/>
    <property type="molecule type" value="Genomic_DNA"/>
</dbReference>
<sequence length="64" mass="6422">MKYSTITSITMTAFSSFAIGANVPVDILCCQYNETSYGSGESAPAPAPAPKAAPAAADSSGLGY</sequence>